<evidence type="ECO:0000256" key="3">
    <source>
        <dbReference type="ARBA" id="ARBA00022833"/>
    </source>
</evidence>
<evidence type="ECO:0000256" key="5">
    <source>
        <dbReference type="PROSITE-ProRule" id="PRU00309"/>
    </source>
</evidence>
<dbReference type="PROSITE" id="PS50950">
    <property type="entry name" value="ZF_THAP"/>
    <property type="match status" value="1"/>
</dbReference>
<dbReference type="GO" id="GO:0003677">
    <property type="term" value="F:DNA binding"/>
    <property type="evidence" value="ECO:0007669"/>
    <property type="project" value="UniProtKB-UniRule"/>
</dbReference>
<organism evidence="7 8">
    <name type="scientific">Xenopus laevis</name>
    <name type="common">African clawed frog</name>
    <dbReference type="NCBI Taxonomy" id="8355"/>
    <lineage>
        <taxon>Eukaryota</taxon>
        <taxon>Metazoa</taxon>
        <taxon>Chordata</taxon>
        <taxon>Craniata</taxon>
        <taxon>Vertebrata</taxon>
        <taxon>Euteleostomi</taxon>
        <taxon>Amphibia</taxon>
        <taxon>Batrachia</taxon>
        <taxon>Anura</taxon>
        <taxon>Pipoidea</taxon>
        <taxon>Pipidae</taxon>
        <taxon>Xenopodinae</taxon>
        <taxon>Xenopus</taxon>
        <taxon>Xenopus</taxon>
    </lineage>
</organism>
<dbReference type="PANTHER" id="PTHR28624">
    <property type="entry name" value="COILED-COIL DOMAIN-CONTAINING PROTEIN 51"/>
    <property type="match status" value="1"/>
</dbReference>
<gene>
    <name evidence="7" type="ORF">XELAEV_18027155mg</name>
</gene>
<dbReference type="SMART" id="SM00692">
    <property type="entry name" value="DM3"/>
    <property type="match status" value="1"/>
</dbReference>
<dbReference type="PANTHER" id="PTHR28624:SF1">
    <property type="entry name" value="MITOCHONDRIAL POTASSIUM CHANNEL"/>
    <property type="match status" value="1"/>
</dbReference>
<sequence length="188" mass="21820">MPRCVVKNCPHWTGKKGSQVILHGFPNNSRLIKLWLSQTKQDFGDVEDFTQKILEGKKNDLYRLCSKHFTNDSYEIRGTKRFLKYGAVPTVFEDTPPLKRRKGQTATIMKDCETQTDNPIQDLTVISRNRARMTNSKLRLKSRGTQIEPKYFTANCGIQCQLLIPNPEENDQDRAHIVQMEHFYPISF</sequence>
<dbReference type="GO" id="GO:0008270">
    <property type="term" value="F:zinc ion binding"/>
    <property type="evidence" value="ECO:0007669"/>
    <property type="project" value="UniProtKB-KW"/>
</dbReference>
<keyword evidence="1" id="KW-0479">Metal-binding</keyword>
<evidence type="ECO:0000313" key="8">
    <source>
        <dbReference type="Proteomes" id="UP000694892"/>
    </source>
</evidence>
<dbReference type="SMART" id="SM00980">
    <property type="entry name" value="THAP"/>
    <property type="match status" value="1"/>
</dbReference>
<evidence type="ECO:0000313" key="7">
    <source>
        <dbReference type="EMBL" id="OCT80347.1"/>
    </source>
</evidence>
<dbReference type="SUPFAM" id="SSF57716">
    <property type="entry name" value="Glucocorticoid receptor-like (DNA-binding domain)"/>
    <property type="match status" value="1"/>
</dbReference>
<protein>
    <recommendedName>
        <fullName evidence="6">THAP-type domain-containing protein</fullName>
    </recommendedName>
</protein>
<evidence type="ECO:0000259" key="6">
    <source>
        <dbReference type="PROSITE" id="PS50950"/>
    </source>
</evidence>
<keyword evidence="3" id="KW-0862">Zinc</keyword>
<dbReference type="InterPro" id="IPR006612">
    <property type="entry name" value="THAP_Znf"/>
</dbReference>
<reference evidence="8" key="1">
    <citation type="journal article" date="2016" name="Nature">
        <title>Genome evolution in the allotetraploid frog Xenopus laevis.</title>
        <authorList>
            <person name="Session A.M."/>
            <person name="Uno Y."/>
            <person name="Kwon T."/>
            <person name="Chapman J.A."/>
            <person name="Toyoda A."/>
            <person name="Takahashi S."/>
            <person name="Fukui A."/>
            <person name="Hikosaka A."/>
            <person name="Suzuki A."/>
            <person name="Kondo M."/>
            <person name="van Heeringen S.J."/>
            <person name="Quigley I."/>
            <person name="Heinz S."/>
            <person name="Ogino H."/>
            <person name="Ochi H."/>
            <person name="Hellsten U."/>
            <person name="Lyons J.B."/>
            <person name="Simakov O."/>
            <person name="Putnam N."/>
            <person name="Stites J."/>
            <person name="Kuroki Y."/>
            <person name="Tanaka T."/>
            <person name="Michiue T."/>
            <person name="Watanabe M."/>
            <person name="Bogdanovic O."/>
            <person name="Lister R."/>
            <person name="Georgiou G."/>
            <person name="Paranjpe S.S."/>
            <person name="van Kruijsbergen I."/>
            <person name="Shu S."/>
            <person name="Carlson J."/>
            <person name="Kinoshita T."/>
            <person name="Ohta Y."/>
            <person name="Mawaribuchi S."/>
            <person name="Jenkins J."/>
            <person name="Grimwood J."/>
            <person name="Schmutz J."/>
            <person name="Mitros T."/>
            <person name="Mozaffari S.V."/>
            <person name="Suzuki Y."/>
            <person name="Haramoto Y."/>
            <person name="Yamamoto T.S."/>
            <person name="Takagi C."/>
            <person name="Heald R."/>
            <person name="Miller K."/>
            <person name="Haudenschild C."/>
            <person name="Kitzman J."/>
            <person name="Nakayama T."/>
            <person name="Izutsu Y."/>
            <person name="Robert J."/>
            <person name="Fortriede J."/>
            <person name="Burns K."/>
            <person name="Lotay V."/>
            <person name="Karimi K."/>
            <person name="Yasuoka Y."/>
            <person name="Dichmann D.S."/>
            <person name="Flajnik M.F."/>
            <person name="Houston D.W."/>
            <person name="Shendure J."/>
            <person name="DuPasquier L."/>
            <person name="Vize P.D."/>
            <person name="Zorn A.M."/>
            <person name="Ito M."/>
            <person name="Marcotte E.M."/>
            <person name="Wallingford J.B."/>
            <person name="Ito Y."/>
            <person name="Asashima M."/>
            <person name="Ueno N."/>
            <person name="Matsuda Y."/>
            <person name="Veenstra G.J."/>
            <person name="Fujiyama A."/>
            <person name="Harland R.M."/>
            <person name="Taira M."/>
            <person name="Rokhsar D.S."/>
        </authorList>
    </citation>
    <scope>NUCLEOTIDE SEQUENCE [LARGE SCALE GENOMIC DNA]</scope>
    <source>
        <strain evidence="8">J</strain>
    </source>
</reference>
<dbReference type="Pfam" id="PF05485">
    <property type="entry name" value="THAP"/>
    <property type="match status" value="1"/>
</dbReference>
<dbReference type="InterPro" id="IPR037660">
    <property type="entry name" value="CCDC51"/>
</dbReference>
<dbReference type="AlphaFoldDB" id="A0A974CVP5"/>
<evidence type="ECO:0000256" key="2">
    <source>
        <dbReference type="ARBA" id="ARBA00022771"/>
    </source>
</evidence>
<name>A0A974CVP5_XENLA</name>
<keyword evidence="2 5" id="KW-0863">Zinc-finger</keyword>
<accession>A0A974CVP5</accession>
<dbReference type="Proteomes" id="UP000694892">
    <property type="component" value="Chromosome 5L"/>
</dbReference>
<keyword evidence="4 5" id="KW-0238">DNA-binding</keyword>
<evidence type="ECO:0000256" key="4">
    <source>
        <dbReference type="ARBA" id="ARBA00023125"/>
    </source>
</evidence>
<feature type="domain" description="THAP-type" evidence="6">
    <location>
        <begin position="1"/>
        <end position="92"/>
    </location>
</feature>
<proteinExistence type="predicted"/>
<dbReference type="EMBL" id="CM004474">
    <property type="protein sequence ID" value="OCT80347.1"/>
    <property type="molecule type" value="Genomic_DNA"/>
</dbReference>
<evidence type="ECO:0000256" key="1">
    <source>
        <dbReference type="ARBA" id="ARBA00022723"/>
    </source>
</evidence>